<name>A0A494X5R5_9BURK</name>
<dbReference type="Proteomes" id="UP000280434">
    <property type="component" value="Unassembled WGS sequence"/>
</dbReference>
<gene>
    <name evidence="1" type="ORF">D7S89_18815</name>
</gene>
<dbReference type="RefSeq" id="WP_121279765.1">
    <property type="nucleotide sequence ID" value="NZ_RBZV01000008.1"/>
</dbReference>
<evidence type="ECO:0000313" key="1">
    <source>
        <dbReference type="EMBL" id="RKP46025.1"/>
    </source>
</evidence>
<keyword evidence="2" id="KW-1185">Reference proteome</keyword>
<accession>A0A494X5R5</accession>
<proteinExistence type="predicted"/>
<organism evidence="1 2">
    <name type="scientific">Trinickia fusca</name>
    <dbReference type="NCBI Taxonomy" id="2419777"/>
    <lineage>
        <taxon>Bacteria</taxon>
        <taxon>Pseudomonadati</taxon>
        <taxon>Pseudomonadota</taxon>
        <taxon>Betaproteobacteria</taxon>
        <taxon>Burkholderiales</taxon>
        <taxon>Burkholderiaceae</taxon>
        <taxon>Trinickia</taxon>
    </lineage>
</organism>
<sequence length="101" mass="11360">MRMLVNIRIPHEPFNAFVRDGTIGAVLTQILEDTKPEAAYFTEQSGWRGAVLIVDLDDPSRVPALAEPWFLKFNADCEFRIVMLADDLKKAGLEALGAKWK</sequence>
<reference evidence="1 2" key="1">
    <citation type="submission" date="2018-10" db="EMBL/GenBank/DDBJ databases">
        <title>Paraburkholderia sp. 7MK8-2, isolated from soil.</title>
        <authorList>
            <person name="Gao Z.-H."/>
            <person name="Qiu L.-H."/>
        </authorList>
    </citation>
    <scope>NUCLEOTIDE SEQUENCE [LARGE SCALE GENOMIC DNA]</scope>
    <source>
        <strain evidence="1 2">7MK8-2</strain>
    </source>
</reference>
<dbReference type="EMBL" id="RBZV01000008">
    <property type="protein sequence ID" value="RKP46025.1"/>
    <property type="molecule type" value="Genomic_DNA"/>
</dbReference>
<dbReference type="OrthoDB" id="120749at2"/>
<evidence type="ECO:0000313" key="2">
    <source>
        <dbReference type="Proteomes" id="UP000280434"/>
    </source>
</evidence>
<comment type="caution">
    <text evidence="1">The sequence shown here is derived from an EMBL/GenBank/DDBJ whole genome shotgun (WGS) entry which is preliminary data.</text>
</comment>
<dbReference type="AlphaFoldDB" id="A0A494X5R5"/>
<protein>
    <submittedName>
        <fullName evidence="1">Panthothenate synthetase</fullName>
    </submittedName>
</protein>